<dbReference type="InterPro" id="IPR027417">
    <property type="entry name" value="P-loop_NTPase"/>
</dbReference>
<evidence type="ECO:0000256" key="1">
    <source>
        <dbReference type="SAM" id="Phobius"/>
    </source>
</evidence>
<dbReference type="InterPro" id="IPR008900">
    <property type="entry name" value="Zot_N"/>
</dbReference>
<dbReference type="AlphaFoldDB" id="A0A5E4XSK8"/>
<keyword evidence="1" id="KW-0812">Transmembrane</keyword>
<evidence type="ECO:0000313" key="4">
    <source>
        <dbReference type="Proteomes" id="UP000396788"/>
    </source>
</evidence>
<name>A0A5E4XSK8_9BURK</name>
<sequence length="349" mass="38461">MAINAYTGLMGSGKSYEVVSSVIVPAVIGGRRVVTNIDGIQPEAIYEYCVTDRKANGETLGVIVPVTNDDVMNPGFFPDETKPDAPSLVKAGDLVAIDEAWNFWSVGNKLDPAHMRFFRMHRHYVHSETGVACDVALMIQSITDLHRQLRAVVEITFVTKKLKELGLTSSYRVELYEGGKTTKSSRLDTYNKIYRRAIFPLYQSYAGGKGKERSIDKRQNKLTNKRIWFIFALTVAMTVASGIYLVSYFRSFQQPEQASDDVRLPTAVAESVRVELPSAPSFSDEWRIAGAYETDSDAFVVVADSSGRLRVESPSMFSLKGIARIGTVDGQQVTMWTGGQATPSAGGAR</sequence>
<evidence type="ECO:0000313" key="3">
    <source>
        <dbReference type="EMBL" id="VVE39253.1"/>
    </source>
</evidence>
<dbReference type="RefSeq" id="WP_150610437.1">
    <property type="nucleotide sequence ID" value="NZ_CABPRY010000012.1"/>
</dbReference>
<protein>
    <submittedName>
        <fullName evidence="3">Zonular occludens toxin</fullName>
    </submittedName>
</protein>
<feature type="domain" description="Zona occludens toxin N-terminal" evidence="2">
    <location>
        <begin position="3"/>
        <end position="209"/>
    </location>
</feature>
<dbReference type="Proteomes" id="UP000396788">
    <property type="component" value="Unassembled WGS sequence"/>
</dbReference>
<gene>
    <name evidence="3" type="ORF">PCE31107_04070</name>
</gene>
<organism evidence="3 4">
    <name type="scientific">Pandoraea cepalis</name>
    <dbReference type="NCBI Taxonomy" id="2508294"/>
    <lineage>
        <taxon>Bacteria</taxon>
        <taxon>Pseudomonadati</taxon>
        <taxon>Pseudomonadota</taxon>
        <taxon>Betaproteobacteria</taxon>
        <taxon>Burkholderiales</taxon>
        <taxon>Burkholderiaceae</taxon>
        <taxon>Pandoraea</taxon>
    </lineage>
</organism>
<feature type="transmembrane region" description="Helical" evidence="1">
    <location>
        <begin position="227"/>
        <end position="249"/>
    </location>
</feature>
<keyword evidence="1" id="KW-0472">Membrane</keyword>
<reference evidence="3 4" key="1">
    <citation type="submission" date="2019-08" db="EMBL/GenBank/DDBJ databases">
        <authorList>
            <person name="Peeters C."/>
        </authorList>
    </citation>
    <scope>NUCLEOTIDE SEQUENCE [LARGE SCALE GENOMIC DNA]</scope>
    <source>
        <strain evidence="3 4">LMG 31107</strain>
    </source>
</reference>
<dbReference type="Pfam" id="PF05707">
    <property type="entry name" value="Zot"/>
    <property type="match status" value="1"/>
</dbReference>
<evidence type="ECO:0000259" key="2">
    <source>
        <dbReference type="Pfam" id="PF05707"/>
    </source>
</evidence>
<dbReference type="EMBL" id="CABPRY010000012">
    <property type="protein sequence ID" value="VVE39253.1"/>
    <property type="molecule type" value="Genomic_DNA"/>
</dbReference>
<proteinExistence type="predicted"/>
<keyword evidence="1" id="KW-1133">Transmembrane helix</keyword>
<accession>A0A5E4XSK8</accession>
<dbReference type="Gene3D" id="3.40.50.300">
    <property type="entry name" value="P-loop containing nucleotide triphosphate hydrolases"/>
    <property type="match status" value="1"/>
</dbReference>